<dbReference type="Pfam" id="PF00643">
    <property type="entry name" value="zf-B_box"/>
    <property type="match status" value="1"/>
</dbReference>
<keyword evidence="1 3" id="KW-0863">Zinc-finger</keyword>
<feature type="domain" description="B box-type" evidence="5">
    <location>
        <begin position="1"/>
        <end position="38"/>
    </location>
</feature>
<dbReference type="PROSITE" id="PS50119">
    <property type="entry name" value="ZF_BBOX"/>
    <property type="match status" value="1"/>
</dbReference>
<protein>
    <submittedName>
        <fullName evidence="6">Finger RFP-like</fullName>
    </submittedName>
</protein>
<evidence type="ECO:0000256" key="4">
    <source>
        <dbReference type="SAM" id="Coils"/>
    </source>
</evidence>
<keyword evidence="7" id="KW-1185">Reference proteome</keyword>
<reference evidence="6" key="1">
    <citation type="submission" date="2022-12" db="EMBL/GenBank/DDBJ databases">
        <authorList>
            <person name="Alioto T."/>
            <person name="Alioto T."/>
            <person name="Gomez Garrido J."/>
        </authorList>
    </citation>
    <scope>NUCLEOTIDE SEQUENCE</scope>
</reference>
<dbReference type="Gene3D" id="3.30.160.60">
    <property type="entry name" value="Classic Zinc Finger"/>
    <property type="match status" value="1"/>
</dbReference>
<dbReference type="SUPFAM" id="SSF57845">
    <property type="entry name" value="B-box zinc-binding domain"/>
    <property type="match status" value="1"/>
</dbReference>
<name>A0AA35JZG1_9SAUR</name>
<keyword evidence="4" id="KW-0175">Coiled coil</keyword>
<feature type="coiled-coil region" evidence="4">
    <location>
        <begin position="39"/>
        <end position="66"/>
    </location>
</feature>
<keyword evidence="2" id="KW-0862">Zinc</keyword>
<evidence type="ECO:0000256" key="1">
    <source>
        <dbReference type="ARBA" id="ARBA00022771"/>
    </source>
</evidence>
<dbReference type="SMART" id="SM00336">
    <property type="entry name" value="BBOX"/>
    <property type="match status" value="1"/>
</dbReference>
<dbReference type="GO" id="GO:0008270">
    <property type="term" value="F:zinc ion binding"/>
    <property type="evidence" value="ECO:0007669"/>
    <property type="project" value="UniProtKB-KW"/>
</dbReference>
<keyword evidence="1 3" id="KW-0479">Metal-binding</keyword>
<evidence type="ECO:0000313" key="6">
    <source>
        <dbReference type="EMBL" id="CAI5768049.1"/>
    </source>
</evidence>
<evidence type="ECO:0000259" key="5">
    <source>
        <dbReference type="PROSITE" id="PS50119"/>
    </source>
</evidence>
<dbReference type="EMBL" id="OX395127">
    <property type="protein sequence ID" value="CAI5768049.1"/>
    <property type="molecule type" value="Genomic_DNA"/>
</dbReference>
<dbReference type="InterPro" id="IPR050143">
    <property type="entry name" value="TRIM/RBCC"/>
</dbReference>
<evidence type="ECO:0000256" key="2">
    <source>
        <dbReference type="ARBA" id="ARBA00022833"/>
    </source>
</evidence>
<dbReference type="AlphaFoldDB" id="A0AA35JZG1"/>
<proteinExistence type="predicted"/>
<organism evidence="6 7">
    <name type="scientific">Podarcis lilfordi</name>
    <name type="common">Lilford's wall lizard</name>
    <dbReference type="NCBI Taxonomy" id="74358"/>
    <lineage>
        <taxon>Eukaryota</taxon>
        <taxon>Metazoa</taxon>
        <taxon>Chordata</taxon>
        <taxon>Craniata</taxon>
        <taxon>Vertebrata</taxon>
        <taxon>Euteleostomi</taxon>
        <taxon>Lepidosauria</taxon>
        <taxon>Squamata</taxon>
        <taxon>Bifurcata</taxon>
        <taxon>Unidentata</taxon>
        <taxon>Episquamata</taxon>
        <taxon>Laterata</taxon>
        <taxon>Lacertibaenia</taxon>
        <taxon>Lacertidae</taxon>
        <taxon>Podarcis</taxon>
    </lineage>
</organism>
<dbReference type="PANTHER" id="PTHR24103">
    <property type="entry name" value="E3 UBIQUITIN-PROTEIN LIGASE TRIM"/>
    <property type="match status" value="1"/>
</dbReference>
<dbReference type="Proteomes" id="UP001178461">
    <property type="component" value="Chromosome 2"/>
</dbReference>
<evidence type="ECO:0000256" key="3">
    <source>
        <dbReference type="PROSITE-ProRule" id="PRU00024"/>
    </source>
</evidence>
<evidence type="ECO:0000313" key="7">
    <source>
        <dbReference type="Proteomes" id="UP001178461"/>
    </source>
</evidence>
<sequence>MCPRHQEPLKLFCNDDQDPTCMVCDRSKEHREHSVFPMEEASQEYKERIEAQLKSLQKERDKLVDWKVIEEQGSQKCLMQLEEEKQKIRLEVFLAGPAG</sequence>
<dbReference type="CDD" id="cd19762">
    <property type="entry name" value="Bbox2_TRIM7-like"/>
    <property type="match status" value="1"/>
</dbReference>
<gene>
    <name evidence="6" type="ORF">PODLI_1B000280</name>
</gene>
<accession>A0AA35JZG1</accession>
<dbReference type="InterPro" id="IPR000315">
    <property type="entry name" value="Znf_B-box"/>
</dbReference>